<protein>
    <submittedName>
        <fullName evidence="2">DeoR family transcriptional regulator</fullName>
    </submittedName>
</protein>
<sequence length="235" mass="26810">MNKERLNIIWNFLLTKNTHTSRSILKFAKINNINEMTFRRDLHLLEKNNLIKLSYGYLEVISTSKNPIESIKKIDIKNIDLKEKVALDAINYIDIDDCIFVGAGSTCEIFTTKINKSINTFVTNGINILCKASKNSFIKNSVMVGGKLLESSDIICGSTSIKQIENFRFDKTFITAQSIDDKGNVYINNYHEYEFIIMLIKNSKKCFLLVDSSKLNHSGLIKVGQLDSFEKVIVY</sequence>
<dbReference type="PANTHER" id="PTHR30363">
    <property type="entry name" value="HTH-TYPE TRANSCRIPTIONAL REGULATOR SRLR-RELATED"/>
    <property type="match status" value="1"/>
</dbReference>
<proteinExistence type="predicted"/>
<keyword evidence="3" id="KW-1185">Reference proteome</keyword>
<name>A0A222EPI1_9MOLU</name>
<evidence type="ECO:0000259" key="1">
    <source>
        <dbReference type="Pfam" id="PF00455"/>
    </source>
</evidence>
<dbReference type="EMBL" id="CP022535">
    <property type="protein sequence ID" value="ASP28439.1"/>
    <property type="molecule type" value="Genomic_DNA"/>
</dbReference>
<dbReference type="InterPro" id="IPR050313">
    <property type="entry name" value="Carb_Metab_HTH_regulators"/>
</dbReference>
<reference evidence="2 3" key="1">
    <citation type="submission" date="2017-07" db="EMBL/GenBank/DDBJ databases">
        <title>Complete genome sequence of Spiroplasma corruscae EC-1 (DSM 19793).</title>
        <authorList>
            <person name="Tsai Y.-M."/>
            <person name="Lo W.-S."/>
            <person name="Kuo C.-H."/>
        </authorList>
    </citation>
    <scope>NUCLEOTIDE SEQUENCE [LARGE SCALE GENOMIC DNA]</scope>
    <source>
        <strain evidence="2 3">EC-1</strain>
    </source>
</reference>
<dbReference type="AlphaFoldDB" id="A0A222EPI1"/>
<dbReference type="Gene3D" id="3.40.50.1360">
    <property type="match status" value="1"/>
</dbReference>
<dbReference type="KEGG" id="scou:SCORR_v1c06670"/>
<evidence type="ECO:0000313" key="2">
    <source>
        <dbReference type="EMBL" id="ASP28439.1"/>
    </source>
</evidence>
<organism evidence="2 3">
    <name type="scientific">Spiroplasma corruscae</name>
    <dbReference type="NCBI Taxonomy" id="216934"/>
    <lineage>
        <taxon>Bacteria</taxon>
        <taxon>Bacillati</taxon>
        <taxon>Mycoplasmatota</taxon>
        <taxon>Mollicutes</taxon>
        <taxon>Entomoplasmatales</taxon>
        <taxon>Spiroplasmataceae</taxon>
        <taxon>Spiroplasma</taxon>
    </lineage>
</organism>
<dbReference type="Pfam" id="PF00455">
    <property type="entry name" value="DeoRC"/>
    <property type="match status" value="1"/>
</dbReference>
<dbReference type="OrthoDB" id="390201at2"/>
<dbReference type="RefSeq" id="WP_094049175.1">
    <property type="nucleotide sequence ID" value="NZ_CP022535.1"/>
</dbReference>
<evidence type="ECO:0000313" key="3">
    <source>
        <dbReference type="Proteomes" id="UP000203229"/>
    </source>
</evidence>
<dbReference type="SUPFAM" id="SSF100950">
    <property type="entry name" value="NagB/RpiA/CoA transferase-like"/>
    <property type="match status" value="1"/>
</dbReference>
<gene>
    <name evidence="2" type="primary">fruR</name>
    <name evidence="2" type="ORF">SCORR_v1c06670</name>
</gene>
<dbReference type="InterPro" id="IPR014036">
    <property type="entry name" value="DeoR-like_C"/>
</dbReference>
<feature type="domain" description="DeoR-like transcriptional repressor C-terminal sensor" evidence="1">
    <location>
        <begin position="78"/>
        <end position="233"/>
    </location>
</feature>
<dbReference type="PANTHER" id="PTHR30363:SF44">
    <property type="entry name" value="AGA OPERON TRANSCRIPTIONAL REPRESSOR-RELATED"/>
    <property type="match status" value="1"/>
</dbReference>
<dbReference type="InterPro" id="IPR037171">
    <property type="entry name" value="NagB/RpiA_transferase-like"/>
</dbReference>
<accession>A0A222EPI1</accession>
<dbReference type="SMART" id="SM01134">
    <property type="entry name" value="DeoRC"/>
    <property type="match status" value="1"/>
</dbReference>
<dbReference type="Proteomes" id="UP000203229">
    <property type="component" value="Chromosome"/>
</dbReference>